<dbReference type="Proteomes" id="UP000295124">
    <property type="component" value="Unassembled WGS sequence"/>
</dbReference>
<feature type="binding site" evidence="4">
    <location>
        <position position="133"/>
    </location>
    <ligand>
        <name>heme b</name>
        <dbReference type="ChEBI" id="CHEBI:60344"/>
    </ligand>
</feature>
<sequence>MTLQSGPSATAQPPFSQRFRERSQLMHRDTGASTYLAALTKGDLDLQGYAALVAQHAVIYRALEELGEQLADDPIAGRFVFPDLYRRDWLQADLAYLQSRGLPVPEPTPKTLLYAERLKELASWPGGFIAHHYVRYLGDIAGGQSIGRQVATHYGLVPGGDGVRFYVFDKISPKPFREAYRQLLDETPFDESEQQQVLDEVLVAYRYNIDVLTELAEQVLPRYPQVAS</sequence>
<feature type="binding site" description="axial binding residue" evidence="5">
    <location>
        <position position="27"/>
    </location>
    <ligand>
        <name>heme b</name>
        <dbReference type="ChEBI" id="CHEBI:60344"/>
    </ligand>
    <ligandPart>
        <name>Fe</name>
        <dbReference type="ChEBI" id="CHEBI:18248"/>
    </ligandPart>
</feature>
<feature type="binding site" evidence="4">
    <location>
        <position position="181"/>
    </location>
    <ligand>
        <name>heme b</name>
        <dbReference type="ChEBI" id="CHEBI:60344"/>
    </ligand>
</feature>
<comment type="caution">
    <text evidence="6">The sequence shown here is derived from an EMBL/GenBank/DDBJ whole genome shotgun (WGS) entry which is preliminary data.</text>
</comment>
<dbReference type="AlphaFoldDB" id="A0A4R4YQQ5"/>
<name>A0A4R4YQQ5_9ACTN</name>
<evidence type="ECO:0000256" key="2">
    <source>
        <dbReference type="ARBA" id="ARBA00022723"/>
    </source>
</evidence>
<evidence type="ECO:0000313" key="7">
    <source>
        <dbReference type="Proteomes" id="UP000295124"/>
    </source>
</evidence>
<dbReference type="GO" id="GO:0042167">
    <property type="term" value="P:heme catabolic process"/>
    <property type="evidence" value="ECO:0007669"/>
    <property type="project" value="TreeGrafter"/>
</dbReference>
<accession>A0A4R4YQQ5</accession>
<dbReference type="PRINTS" id="PR00088">
    <property type="entry name" value="HAEMOXYGNASE"/>
</dbReference>
<dbReference type="GO" id="GO:0004392">
    <property type="term" value="F:heme oxygenase (decyclizing) activity"/>
    <property type="evidence" value="ECO:0007669"/>
    <property type="project" value="InterPro"/>
</dbReference>
<organism evidence="6 7">
    <name type="scientific">Kribbella antibiotica</name>
    <dbReference type="NCBI Taxonomy" id="190195"/>
    <lineage>
        <taxon>Bacteria</taxon>
        <taxon>Bacillati</taxon>
        <taxon>Actinomycetota</taxon>
        <taxon>Actinomycetes</taxon>
        <taxon>Propionibacteriales</taxon>
        <taxon>Kribbellaceae</taxon>
        <taxon>Kribbella</taxon>
    </lineage>
</organism>
<keyword evidence="7" id="KW-1185">Reference proteome</keyword>
<gene>
    <name evidence="6" type="ORF">E1263_34385</name>
</gene>
<dbReference type="CDD" id="cd19165">
    <property type="entry name" value="HemeO"/>
    <property type="match status" value="1"/>
</dbReference>
<evidence type="ECO:0000256" key="5">
    <source>
        <dbReference type="PIRSR" id="PIRSR000343-2"/>
    </source>
</evidence>
<dbReference type="SUPFAM" id="SSF48613">
    <property type="entry name" value="Heme oxygenase-like"/>
    <property type="match status" value="1"/>
</dbReference>
<dbReference type="PANTHER" id="PTHR10720">
    <property type="entry name" value="HEME OXYGENASE"/>
    <property type="match status" value="1"/>
</dbReference>
<dbReference type="GO" id="GO:0006788">
    <property type="term" value="P:heme oxidation"/>
    <property type="evidence" value="ECO:0007669"/>
    <property type="project" value="InterPro"/>
</dbReference>
<dbReference type="PIRSF" id="PIRSF000343">
    <property type="entry name" value="Haem_Oase"/>
    <property type="match status" value="1"/>
</dbReference>
<evidence type="ECO:0000256" key="4">
    <source>
        <dbReference type="PIRSR" id="PIRSR000343-1"/>
    </source>
</evidence>
<keyword evidence="1 4" id="KW-0349">Heme</keyword>
<dbReference type="GO" id="GO:0020037">
    <property type="term" value="F:heme binding"/>
    <property type="evidence" value="ECO:0007669"/>
    <property type="project" value="TreeGrafter"/>
</dbReference>
<dbReference type="GO" id="GO:0006979">
    <property type="term" value="P:response to oxidative stress"/>
    <property type="evidence" value="ECO:0007669"/>
    <property type="project" value="TreeGrafter"/>
</dbReference>
<protein>
    <submittedName>
        <fullName evidence="6">Biliverdin-producing heme oxygenase</fullName>
    </submittedName>
</protein>
<keyword evidence="2 5" id="KW-0479">Metal-binding</keyword>
<dbReference type="GO" id="GO:0046872">
    <property type="term" value="F:metal ion binding"/>
    <property type="evidence" value="ECO:0007669"/>
    <property type="project" value="UniProtKB-KW"/>
</dbReference>
<feature type="binding site" evidence="4">
    <location>
        <position position="20"/>
    </location>
    <ligand>
        <name>heme b</name>
        <dbReference type="ChEBI" id="CHEBI:60344"/>
    </ligand>
</feature>
<keyword evidence="3 5" id="KW-0408">Iron</keyword>
<dbReference type="Gene3D" id="1.20.910.10">
    <property type="entry name" value="Heme oxygenase-like"/>
    <property type="match status" value="1"/>
</dbReference>
<dbReference type="PANTHER" id="PTHR10720:SF0">
    <property type="entry name" value="HEME OXYGENASE"/>
    <property type="match status" value="1"/>
</dbReference>
<dbReference type="OrthoDB" id="5493802at2"/>
<dbReference type="EMBL" id="SMKX01000150">
    <property type="protein sequence ID" value="TDD47496.1"/>
    <property type="molecule type" value="Genomic_DNA"/>
</dbReference>
<dbReference type="RefSeq" id="WP_132175128.1">
    <property type="nucleotide sequence ID" value="NZ_SMKX01000150.1"/>
</dbReference>
<dbReference type="Pfam" id="PF01126">
    <property type="entry name" value="Heme_oxygenase"/>
    <property type="match status" value="1"/>
</dbReference>
<dbReference type="InterPro" id="IPR016084">
    <property type="entry name" value="Haem_Oase-like_multi-hlx"/>
</dbReference>
<evidence type="ECO:0000256" key="3">
    <source>
        <dbReference type="ARBA" id="ARBA00023004"/>
    </source>
</evidence>
<dbReference type="InterPro" id="IPR016053">
    <property type="entry name" value="Haem_Oase-like"/>
</dbReference>
<proteinExistence type="predicted"/>
<reference evidence="6 7" key="1">
    <citation type="submission" date="2019-03" db="EMBL/GenBank/DDBJ databases">
        <title>Draft genome sequences of novel Actinobacteria.</title>
        <authorList>
            <person name="Sahin N."/>
            <person name="Ay H."/>
            <person name="Saygin H."/>
        </authorList>
    </citation>
    <scope>NUCLEOTIDE SEQUENCE [LARGE SCALE GENOMIC DNA]</scope>
    <source>
        <strain evidence="6 7">JCM 13523</strain>
    </source>
</reference>
<evidence type="ECO:0000256" key="1">
    <source>
        <dbReference type="ARBA" id="ARBA00022617"/>
    </source>
</evidence>
<evidence type="ECO:0000313" key="6">
    <source>
        <dbReference type="EMBL" id="TDD47496.1"/>
    </source>
</evidence>
<dbReference type="InterPro" id="IPR002051">
    <property type="entry name" value="Haem_Oase"/>
</dbReference>